<comment type="caution">
    <text evidence="1">The sequence shown here is derived from an EMBL/GenBank/DDBJ whole genome shotgun (WGS) entry which is preliminary data.</text>
</comment>
<organism evidence="1 2">
    <name type="scientific">Ameca splendens</name>
    <dbReference type="NCBI Taxonomy" id="208324"/>
    <lineage>
        <taxon>Eukaryota</taxon>
        <taxon>Metazoa</taxon>
        <taxon>Chordata</taxon>
        <taxon>Craniata</taxon>
        <taxon>Vertebrata</taxon>
        <taxon>Euteleostomi</taxon>
        <taxon>Actinopterygii</taxon>
        <taxon>Neopterygii</taxon>
        <taxon>Teleostei</taxon>
        <taxon>Neoteleostei</taxon>
        <taxon>Acanthomorphata</taxon>
        <taxon>Ovalentaria</taxon>
        <taxon>Atherinomorphae</taxon>
        <taxon>Cyprinodontiformes</taxon>
        <taxon>Goodeidae</taxon>
        <taxon>Ameca</taxon>
    </lineage>
</organism>
<evidence type="ECO:0000313" key="2">
    <source>
        <dbReference type="Proteomes" id="UP001469553"/>
    </source>
</evidence>
<dbReference type="EMBL" id="JAHRIP010063043">
    <property type="protein sequence ID" value="MEQ2305440.1"/>
    <property type="molecule type" value="Genomic_DNA"/>
</dbReference>
<evidence type="ECO:0000313" key="1">
    <source>
        <dbReference type="EMBL" id="MEQ2305440.1"/>
    </source>
</evidence>
<proteinExistence type="predicted"/>
<reference evidence="1 2" key="1">
    <citation type="submission" date="2021-06" db="EMBL/GenBank/DDBJ databases">
        <authorList>
            <person name="Palmer J.M."/>
        </authorList>
    </citation>
    <scope>NUCLEOTIDE SEQUENCE [LARGE SCALE GENOMIC DNA]</scope>
    <source>
        <strain evidence="1 2">AS_MEX2019</strain>
        <tissue evidence="1">Muscle</tissue>
    </source>
</reference>
<protein>
    <submittedName>
        <fullName evidence="1">Uncharacterized protein</fullName>
    </submittedName>
</protein>
<sequence>MKKITGFKQKEAQIDESLDRTSEINTFFNNFSLETRSASSSPPHSQTDPPPSMYPQFFCHTLTFLSSTSAMTLSASTCLSATKSDAGGPLGSPSFLSVFRSQLKRQLNRLIQNKAASPNDVSP</sequence>
<dbReference type="Proteomes" id="UP001469553">
    <property type="component" value="Unassembled WGS sequence"/>
</dbReference>
<keyword evidence="2" id="KW-1185">Reference proteome</keyword>
<gene>
    <name evidence="1" type="ORF">AMECASPLE_037836</name>
</gene>
<accession>A0ABV0ZH54</accession>
<name>A0ABV0ZH54_9TELE</name>